<accession>A0A0B6Z8F8</accession>
<dbReference type="AlphaFoldDB" id="A0A0B6Z8F8"/>
<evidence type="ECO:0000313" key="1">
    <source>
        <dbReference type="EMBL" id="CEK64236.1"/>
    </source>
</evidence>
<proteinExistence type="predicted"/>
<protein>
    <submittedName>
        <fullName evidence="1">Uncharacterized protein</fullName>
    </submittedName>
</protein>
<gene>
    <name evidence="1" type="primary">ORF51059</name>
</gene>
<name>A0A0B6Z8F8_9EUPU</name>
<sequence length="64" mass="7039">MCIQWTAITPIQRIPTKPVHNPPCLTAIGRARIPVPMFPLIKCINVCKLLAAGSIMDRSDIKKG</sequence>
<reference evidence="1" key="1">
    <citation type="submission" date="2014-12" db="EMBL/GenBank/DDBJ databases">
        <title>Insight into the proteome of Arion vulgaris.</title>
        <authorList>
            <person name="Aradska J."/>
            <person name="Bulat T."/>
            <person name="Smidak R."/>
            <person name="Sarate P."/>
            <person name="Gangsoo J."/>
            <person name="Sialana F."/>
            <person name="Bilban M."/>
            <person name="Lubec G."/>
        </authorList>
    </citation>
    <scope>NUCLEOTIDE SEQUENCE</scope>
    <source>
        <tissue evidence="1">Skin</tissue>
    </source>
</reference>
<organism evidence="1">
    <name type="scientific">Arion vulgaris</name>
    <dbReference type="NCBI Taxonomy" id="1028688"/>
    <lineage>
        <taxon>Eukaryota</taxon>
        <taxon>Metazoa</taxon>
        <taxon>Spiralia</taxon>
        <taxon>Lophotrochozoa</taxon>
        <taxon>Mollusca</taxon>
        <taxon>Gastropoda</taxon>
        <taxon>Heterobranchia</taxon>
        <taxon>Euthyneura</taxon>
        <taxon>Panpulmonata</taxon>
        <taxon>Eupulmonata</taxon>
        <taxon>Stylommatophora</taxon>
        <taxon>Helicina</taxon>
        <taxon>Arionoidea</taxon>
        <taxon>Arionidae</taxon>
        <taxon>Arion</taxon>
    </lineage>
</organism>
<dbReference type="EMBL" id="HACG01017371">
    <property type="protein sequence ID" value="CEK64236.1"/>
    <property type="molecule type" value="Transcribed_RNA"/>
</dbReference>